<comment type="caution">
    <text evidence="2">The sequence shown here is derived from an EMBL/GenBank/DDBJ whole genome shotgun (WGS) entry which is preliminary data.</text>
</comment>
<reference evidence="2 3" key="1">
    <citation type="submission" date="2015-03" db="EMBL/GenBank/DDBJ databases">
        <title>Draft genome sequence of Elstera litoralis.</title>
        <authorList>
            <person name="Rahalkar M.C."/>
            <person name="Dhakephalkar P.K."/>
            <person name="Pore S.D."/>
            <person name="Arora P."/>
            <person name="Kapse N.G."/>
            <person name="Pandit P.S."/>
        </authorList>
    </citation>
    <scope>NUCLEOTIDE SEQUENCE [LARGE SCALE GENOMIC DNA]</scope>
    <source>
        <strain evidence="2 3">Dia-1</strain>
    </source>
</reference>
<keyword evidence="1" id="KW-1133">Transmembrane helix</keyword>
<evidence type="ECO:0000313" key="2">
    <source>
        <dbReference type="EMBL" id="KJV08965.1"/>
    </source>
</evidence>
<feature type="transmembrane region" description="Helical" evidence="1">
    <location>
        <begin position="156"/>
        <end position="178"/>
    </location>
</feature>
<dbReference type="OrthoDB" id="9855053at2"/>
<dbReference type="EMBL" id="LAJY01000400">
    <property type="protein sequence ID" value="KJV08965.1"/>
    <property type="molecule type" value="Genomic_DNA"/>
</dbReference>
<protein>
    <recommendedName>
        <fullName evidence="4">Yip1 domain-containing protein</fullName>
    </recommendedName>
</protein>
<dbReference type="AlphaFoldDB" id="A0A0F3IQD8"/>
<evidence type="ECO:0000313" key="3">
    <source>
        <dbReference type="Proteomes" id="UP000033774"/>
    </source>
</evidence>
<evidence type="ECO:0008006" key="4">
    <source>
        <dbReference type="Google" id="ProtNLM"/>
    </source>
</evidence>
<organism evidence="2 3">
    <name type="scientific">Elstera litoralis</name>
    <dbReference type="NCBI Taxonomy" id="552518"/>
    <lineage>
        <taxon>Bacteria</taxon>
        <taxon>Pseudomonadati</taxon>
        <taxon>Pseudomonadota</taxon>
        <taxon>Alphaproteobacteria</taxon>
        <taxon>Rhodospirillales</taxon>
        <taxon>Rhodospirillaceae</taxon>
        <taxon>Elstera</taxon>
    </lineage>
</organism>
<keyword evidence="3" id="KW-1185">Reference proteome</keyword>
<dbReference type="RefSeq" id="WP_045776473.1">
    <property type="nucleotide sequence ID" value="NZ_LAJY01000400.1"/>
</dbReference>
<dbReference type="Proteomes" id="UP000033774">
    <property type="component" value="Unassembled WGS sequence"/>
</dbReference>
<feature type="transmembrane region" description="Helical" evidence="1">
    <location>
        <begin position="32"/>
        <end position="49"/>
    </location>
</feature>
<gene>
    <name evidence="2" type="ORF">VZ95_14405</name>
</gene>
<accession>A0A0F3IQD8</accession>
<name>A0A0F3IQD8_9PROT</name>
<keyword evidence="1" id="KW-0812">Transmembrane</keyword>
<sequence>MPSVQALAALLWGKPEWLKYFTDDVGEVRRSFVPLAIEFILVMAVALLVGNETQLGLQGTLLQAVADLAATACFLTIFAVFSLRLGYRTGLCRVIAGLNWASMMLSIIAQAVVFIALMLGSEALMQGVAVMVFIWINVVLFRIVKQGLGAPTGLAMAALALHLFLSLTFTIAAVNVQFGANPAFLTEPA</sequence>
<evidence type="ECO:0000256" key="1">
    <source>
        <dbReference type="SAM" id="Phobius"/>
    </source>
</evidence>
<feature type="transmembrane region" description="Helical" evidence="1">
    <location>
        <begin position="95"/>
        <end position="117"/>
    </location>
</feature>
<feature type="transmembrane region" description="Helical" evidence="1">
    <location>
        <begin position="61"/>
        <end position="83"/>
    </location>
</feature>
<feature type="transmembrane region" description="Helical" evidence="1">
    <location>
        <begin position="123"/>
        <end position="144"/>
    </location>
</feature>
<keyword evidence="1" id="KW-0472">Membrane</keyword>
<proteinExistence type="predicted"/>